<comment type="caution">
    <text evidence="3">The sequence shown here is derived from an EMBL/GenBank/DDBJ whole genome shotgun (WGS) entry which is preliminary data.</text>
</comment>
<dbReference type="Proteomes" id="UP001232148">
    <property type="component" value="Unassembled WGS sequence"/>
</dbReference>
<organism evidence="3 4">
    <name type="scientific">Colletotrichum zoysiae</name>
    <dbReference type="NCBI Taxonomy" id="1216348"/>
    <lineage>
        <taxon>Eukaryota</taxon>
        <taxon>Fungi</taxon>
        <taxon>Dikarya</taxon>
        <taxon>Ascomycota</taxon>
        <taxon>Pezizomycotina</taxon>
        <taxon>Sordariomycetes</taxon>
        <taxon>Hypocreomycetidae</taxon>
        <taxon>Glomerellales</taxon>
        <taxon>Glomerellaceae</taxon>
        <taxon>Colletotrichum</taxon>
        <taxon>Colletotrichum graminicola species complex</taxon>
    </lineage>
</organism>
<sequence>MSSCCVVIACTFHTVPVSCVSTYSVGKYFHQNSFTDYRGRLQGDNACERIACAGSMTEPKTAPQHEDSRNANRRKGNRGGVFASRATRISMYVNQKRLPAPTSMGPSSCLASFPMQPVCFCHGIISVPALILCHHVSTTQFPIFEPYPWT</sequence>
<evidence type="ECO:0000256" key="1">
    <source>
        <dbReference type="SAM" id="MobiDB-lite"/>
    </source>
</evidence>
<feature type="region of interest" description="Disordered" evidence="1">
    <location>
        <begin position="57"/>
        <end position="79"/>
    </location>
</feature>
<proteinExistence type="predicted"/>
<evidence type="ECO:0000313" key="3">
    <source>
        <dbReference type="EMBL" id="KAK2030460.1"/>
    </source>
</evidence>
<gene>
    <name evidence="3" type="ORF">LX32DRAFT_325410</name>
</gene>
<name>A0AAD9HK65_9PEZI</name>
<evidence type="ECO:0000256" key="2">
    <source>
        <dbReference type="SAM" id="SignalP"/>
    </source>
</evidence>
<evidence type="ECO:0008006" key="5">
    <source>
        <dbReference type="Google" id="ProtNLM"/>
    </source>
</evidence>
<dbReference type="AlphaFoldDB" id="A0AAD9HK65"/>
<feature type="chain" id="PRO_5041937292" description="Secreted protein" evidence="2">
    <location>
        <begin position="20"/>
        <end position="150"/>
    </location>
</feature>
<dbReference type="EMBL" id="MU842851">
    <property type="protein sequence ID" value="KAK2030460.1"/>
    <property type="molecule type" value="Genomic_DNA"/>
</dbReference>
<feature type="signal peptide" evidence="2">
    <location>
        <begin position="1"/>
        <end position="19"/>
    </location>
</feature>
<reference evidence="3" key="1">
    <citation type="submission" date="2021-06" db="EMBL/GenBank/DDBJ databases">
        <title>Comparative genomics, transcriptomics and evolutionary studies reveal genomic signatures of adaptation to plant cell wall in hemibiotrophic fungi.</title>
        <authorList>
            <consortium name="DOE Joint Genome Institute"/>
            <person name="Baroncelli R."/>
            <person name="Diaz J.F."/>
            <person name="Benocci T."/>
            <person name="Peng M."/>
            <person name="Battaglia E."/>
            <person name="Haridas S."/>
            <person name="Andreopoulos W."/>
            <person name="Labutti K."/>
            <person name="Pangilinan J."/>
            <person name="Floch G.L."/>
            <person name="Makela M.R."/>
            <person name="Henrissat B."/>
            <person name="Grigoriev I.V."/>
            <person name="Crouch J.A."/>
            <person name="De Vries R.P."/>
            <person name="Sukno S.A."/>
            <person name="Thon M.R."/>
        </authorList>
    </citation>
    <scope>NUCLEOTIDE SEQUENCE</scope>
    <source>
        <strain evidence="3">MAFF235873</strain>
    </source>
</reference>
<evidence type="ECO:0000313" key="4">
    <source>
        <dbReference type="Proteomes" id="UP001232148"/>
    </source>
</evidence>
<accession>A0AAD9HK65</accession>
<keyword evidence="4" id="KW-1185">Reference proteome</keyword>
<protein>
    <recommendedName>
        <fullName evidence="5">Secreted protein</fullName>
    </recommendedName>
</protein>
<keyword evidence="2" id="KW-0732">Signal</keyword>